<dbReference type="SUPFAM" id="SSF53098">
    <property type="entry name" value="Ribonuclease H-like"/>
    <property type="match status" value="1"/>
</dbReference>
<dbReference type="PANTHER" id="PTHR48475">
    <property type="entry name" value="RIBONUCLEASE H"/>
    <property type="match status" value="1"/>
</dbReference>
<dbReference type="InterPro" id="IPR036397">
    <property type="entry name" value="RNaseH_sf"/>
</dbReference>
<feature type="region of interest" description="Disordered" evidence="1">
    <location>
        <begin position="1"/>
        <end position="22"/>
    </location>
</feature>
<dbReference type="SUPFAM" id="SSF56672">
    <property type="entry name" value="DNA/RNA polymerases"/>
    <property type="match status" value="1"/>
</dbReference>
<dbReference type="AlphaFoldDB" id="A0A6P4CVD2"/>
<keyword evidence="3" id="KW-1185">Reference proteome</keyword>
<dbReference type="InterPro" id="IPR012337">
    <property type="entry name" value="RNaseH-like_sf"/>
</dbReference>
<dbReference type="OrthoDB" id="1740212at2759"/>
<sequence>MEKGKEIAHSSGVEKGKEVDVDEEYFKERDDDMTNEHQLAFDSIKAYLSKAPIMVNARPYEPLKLYIAASINTIGCMLTQDDENGHERAVYYLSRVLNDIETSFPMLRGCLGKWILALTEFDLQYVPAEAVKGQVIADFLVDNSNNLNDQGTNALLVGWELYLQRGYLSFTEKEFLTDSFSRINGSKHKDGAGVGILIILPEEIPSEFLFELKYPCSNNVTEIHNEIANELAKIALRYRIGPETLKKLASVHQIFVPANEKEALRIDEWEDTDWRKPIAEYLKNPSIPVKRKIKLQAMSFVIMADELNKKGIDGSLLRCLGKDDQNIALGEVHKGICGAHQAGKKIKWVLYRNHVYCLYMIKDCIDYAKHKFILVAIDYFTKWVEAVPLIEFGQNEIIDFIEEHIIHRFGIPQTLSTDQGTMFTGQRIKNFATSRNINMVTSTPYYAQANGQVEAANKILIMLPLEINLNILRVSKQNNLPVDDYWNAMFDELNELDSERILALESMIRQKESVAHSYNR</sequence>
<dbReference type="PROSITE" id="PS50994">
    <property type="entry name" value="INTEGRASE"/>
    <property type="match status" value="1"/>
</dbReference>
<dbReference type="Pfam" id="PF00665">
    <property type="entry name" value="rve"/>
    <property type="match status" value="1"/>
</dbReference>
<feature type="domain" description="Integrase catalytic" evidence="2">
    <location>
        <begin position="340"/>
        <end position="460"/>
    </location>
</feature>
<accession>A0A6P4CVD2</accession>
<reference evidence="4" key="2">
    <citation type="submission" date="2025-08" db="UniProtKB">
        <authorList>
            <consortium name="RefSeq"/>
        </authorList>
    </citation>
    <scope>IDENTIFICATION</scope>
    <source>
        <tissue evidence="4">Whole plant</tissue>
    </source>
</reference>
<evidence type="ECO:0000313" key="3">
    <source>
        <dbReference type="Proteomes" id="UP000515211"/>
    </source>
</evidence>
<dbReference type="InterPro" id="IPR041577">
    <property type="entry name" value="RT_RNaseH_2"/>
</dbReference>
<dbReference type="Pfam" id="PF17919">
    <property type="entry name" value="RT_RNaseH_2"/>
    <property type="match status" value="1"/>
</dbReference>
<dbReference type="GO" id="GO:0015074">
    <property type="term" value="P:DNA integration"/>
    <property type="evidence" value="ECO:0007669"/>
    <property type="project" value="InterPro"/>
</dbReference>
<evidence type="ECO:0000256" key="1">
    <source>
        <dbReference type="SAM" id="MobiDB-lite"/>
    </source>
</evidence>
<dbReference type="InterPro" id="IPR001584">
    <property type="entry name" value="Integrase_cat-core"/>
</dbReference>
<reference evidence="3" key="1">
    <citation type="journal article" date="2016" name="Nat. Genet.">
        <title>The genome sequences of Arachis duranensis and Arachis ipaensis, the diploid ancestors of cultivated peanut.</title>
        <authorList>
            <person name="Bertioli D.J."/>
            <person name="Cannon S.B."/>
            <person name="Froenicke L."/>
            <person name="Huang G."/>
            <person name="Farmer A.D."/>
            <person name="Cannon E.K."/>
            <person name="Liu X."/>
            <person name="Gao D."/>
            <person name="Clevenger J."/>
            <person name="Dash S."/>
            <person name="Ren L."/>
            <person name="Moretzsohn M.C."/>
            <person name="Shirasawa K."/>
            <person name="Huang W."/>
            <person name="Vidigal B."/>
            <person name="Abernathy B."/>
            <person name="Chu Y."/>
            <person name="Niederhuth C.E."/>
            <person name="Umale P."/>
            <person name="Araujo A.C."/>
            <person name="Kozik A."/>
            <person name="Kim K.D."/>
            <person name="Burow M.D."/>
            <person name="Varshney R.K."/>
            <person name="Wang X."/>
            <person name="Zhang X."/>
            <person name="Barkley N."/>
            <person name="Guimaraes P.M."/>
            <person name="Isobe S."/>
            <person name="Guo B."/>
            <person name="Liao B."/>
            <person name="Stalker H.T."/>
            <person name="Schmitz R.J."/>
            <person name="Scheffler B.E."/>
            <person name="Leal-Bertioli S.C."/>
            <person name="Xun X."/>
            <person name="Jackson S.A."/>
            <person name="Michelmore R."/>
            <person name="Ozias-Akins P."/>
        </authorList>
    </citation>
    <scope>NUCLEOTIDE SEQUENCE [LARGE SCALE GENOMIC DNA]</scope>
    <source>
        <strain evidence="3">cv. V14167</strain>
    </source>
</reference>
<proteinExistence type="predicted"/>
<dbReference type="KEGG" id="adu:107481515"/>
<protein>
    <submittedName>
        <fullName evidence="4">Uncharacterized protein LOC107481515</fullName>
    </submittedName>
</protein>
<dbReference type="PANTHER" id="PTHR48475:SF1">
    <property type="entry name" value="RNASE H TYPE-1 DOMAIN-CONTAINING PROTEIN"/>
    <property type="match status" value="1"/>
</dbReference>
<dbReference type="InterPro" id="IPR043502">
    <property type="entry name" value="DNA/RNA_pol_sf"/>
</dbReference>
<dbReference type="RefSeq" id="XP_015957286.1">
    <property type="nucleotide sequence ID" value="XM_016101800.1"/>
</dbReference>
<organism evidence="3 4">
    <name type="scientific">Arachis duranensis</name>
    <name type="common">Wild peanut</name>
    <dbReference type="NCBI Taxonomy" id="130453"/>
    <lineage>
        <taxon>Eukaryota</taxon>
        <taxon>Viridiplantae</taxon>
        <taxon>Streptophyta</taxon>
        <taxon>Embryophyta</taxon>
        <taxon>Tracheophyta</taxon>
        <taxon>Spermatophyta</taxon>
        <taxon>Magnoliopsida</taxon>
        <taxon>eudicotyledons</taxon>
        <taxon>Gunneridae</taxon>
        <taxon>Pentapetalae</taxon>
        <taxon>rosids</taxon>
        <taxon>fabids</taxon>
        <taxon>Fabales</taxon>
        <taxon>Fabaceae</taxon>
        <taxon>Papilionoideae</taxon>
        <taxon>50 kb inversion clade</taxon>
        <taxon>dalbergioids sensu lato</taxon>
        <taxon>Dalbergieae</taxon>
        <taxon>Pterocarpus clade</taxon>
        <taxon>Arachis</taxon>
    </lineage>
</organism>
<gene>
    <name evidence="4" type="primary">LOC107481515</name>
</gene>
<dbReference type="Proteomes" id="UP000515211">
    <property type="component" value="Chromosome 1"/>
</dbReference>
<dbReference type="Gene3D" id="3.30.420.10">
    <property type="entry name" value="Ribonuclease H-like superfamily/Ribonuclease H"/>
    <property type="match status" value="1"/>
</dbReference>
<dbReference type="GO" id="GO:0003676">
    <property type="term" value="F:nucleic acid binding"/>
    <property type="evidence" value="ECO:0007669"/>
    <property type="project" value="InterPro"/>
</dbReference>
<name>A0A6P4CVD2_ARADU</name>
<dbReference type="GeneID" id="107481515"/>
<evidence type="ECO:0000313" key="4">
    <source>
        <dbReference type="RefSeq" id="XP_015957286.1"/>
    </source>
</evidence>
<evidence type="ECO:0000259" key="2">
    <source>
        <dbReference type="PROSITE" id="PS50994"/>
    </source>
</evidence>